<organism evidence="1 2">
    <name type="scientific">Cetraspora pellucida</name>
    <dbReference type="NCBI Taxonomy" id="1433469"/>
    <lineage>
        <taxon>Eukaryota</taxon>
        <taxon>Fungi</taxon>
        <taxon>Fungi incertae sedis</taxon>
        <taxon>Mucoromycota</taxon>
        <taxon>Glomeromycotina</taxon>
        <taxon>Glomeromycetes</taxon>
        <taxon>Diversisporales</taxon>
        <taxon>Gigasporaceae</taxon>
        <taxon>Cetraspora</taxon>
    </lineage>
</organism>
<reference evidence="1" key="1">
    <citation type="submission" date="2021-06" db="EMBL/GenBank/DDBJ databases">
        <authorList>
            <person name="Kallberg Y."/>
            <person name="Tangrot J."/>
            <person name="Rosling A."/>
        </authorList>
    </citation>
    <scope>NUCLEOTIDE SEQUENCE</scope>
    <source>
        <strain evidence="1">FL966</strain>
    </source>
</reference>
<evidence type="ECO:0000313" key="1">
    <source>
        <dbReference type="EMBL" id="CAG8804146.1"/>
    </source>
</evidence>
<dbReference type="Proteomes" id="UP000789759">
    <property type="component" value="Unassembled WGS sequence"/>
</dbReference>
<feature type="non-terminal residue" evidence="1">
    <location>
        <position position="1"/>
    </location>
</feature>
<evidence type="ECO:0000313" key="2">
    <source>
        <dbReference type="Proteomes" id="UP000789759"/>
    </source>
</evidence>
<sequence>AQWVSSSKACWRIFGFSMSDMNPLVICLSCHLSNHHIVNFFEYINITEILSDENSKKTMLTEYFHLNITDPEAQSAQQRGLLEADKSLHECMSEAKQFHSSYALNFIKNGIPEGQLCINAVLEHINHFLQQHDKNIDNYDLPKITNLVNEELPRLILEELSIP</sequence>
<dbReference type="AlphaFoldDB" id="A0A9N9K005"/>
<keyword evidence="2" id="KW-1185">Reference proteome</keyword>
<accession>A0A9N9K005</accession>
<gene>
    <name evidence="1" type="ORF">CPELLU_LOCUS17974</name>
</gene>
<dbReference type="OrthoDB" id="2446745at2759"/>
<feature type="non-terminal residue" evidence="1">
    <location>
        <position position="163"/>
    </location>
</feature>
<comment type="caution">
    <text evidence="1">The sequence shown here is derived from an EMBL/GenBank/DDBJ whole genome shotgun (WGS) entry which is preliminary data.</text>
</comment>
<name>A0A9N9K005_9GLOM</name>
<proteinExistence type="predicted"/>
<dbReference type="EMBL" id="CAJVQA010033205">
    <property type="protein sequence ID" value="CAG8804146.1"/>
    <property type="molecule type" value="Genomic_DNA"/>
</dbReference>
<protein>
    <submittedName>
        <fullName evidence="1">16259_t:CDS:1</fullName>
    </submittedName>
</protein>